<feature type="transmembrane region" description="Helical" evidence="3">
    <location>
        <begin position="174"/>
        <end position="191"/>
    </location>
</feature>
<feature type="transmembrane region" description="Helical" evidence="3">
    <location>
        <begin position="20"/>
        <end position="42"/>
    </location>
</feature>
<dbReference type="Gene3D" id="1.10.1760.20">
    <property type="match status" value="1"/>
</dbReference>
<dbReference type="GO" id="GO:0015225">
    <property type="term" value="F:biotin transmembrane transporter activity"/>
    <property type="evidence" value="ECO:0007669"/>
    <property type="project" value="UniProtKB-UniRule"/>
</dbReference>
<evidence type="ECO:0000313" key="4">
    <source>
        <dbReference type="EMBL" id="MDI6448072.1"/>
    </source>
</evidence>
<comment type="subcellular location">
    <subcellularLocation>
        <location evidence="2">Cell membrane</location>
        <topology evidence="2">Multi-pass membrane protein</topology>
    </subcellularLocation>
</comment>
<comment type="similarity">
    <text evidence="1 2">Belongs to the BioY family.</text>
</comment>
<feature type="transmembrane region" description="Helical" evidence="3">
    <location>
        <begin position="48"/>
        <end position="64"/>
    </location>
</feature>
<dbReference type="PANTHER" id="PTHR34295">
    <property type="entry name" value="BIOTIN TRANSPORTER BIOY"/>
    <property type="match status" value="1"/>
</dbReference>
<keyword evidence="2" id="KW-0813">Transport</keyword>
<feature type="transmembrane region" description="Helical" evidence="3">
    <location>
        <begin position="100"/>
        <end position="117"/>
    </location>
</feature>
<organism evidence="4 5">
    <name type="scientific">Anaerobaca lacustris</name>
    <dbReference type="NCBI Taxonomy" id="3044600"/>
    <lineage>
        <taxon>Bacteria</taxon>
        <taxon>Pseudomonadati</taxon>
        <taxon>Planctomycetota</taxon>
        <taxon>Phycisphaerae</taxon>
        <taxon>Sedimentisphaerales</taxon>
        <taxon>Anaerobacaceae</taxon>
        <taxon>Anaerobaca</taxon>
    </lineage>
</organism>
<comment type="caution">
    <text evidence="4">The sequence shown here is derived from an EMBL/GenBank/DDBJ whole genome shotgun (WGS) entry which is preliminary data.</text>
</comment>
<dbReference type="EMBL" id="JASCXX010000003">
    <property type="protein sequence ID" value="MDI6448072.1"/>
    <property type="molecule type" value="Genomic_DNA"/>
</dbReference>
<dbReference type="Proteomes" id="UP001431776">
    <property type="component" value="Unassembled WGS sequence"/>
</dbReference>
<proteinExistence type="inferred from homology"/>
<evidence type="ECO:0000256" key="2">
    <source>
        <dbReference type="PIRNR" id="PIRNR016661"/>
    </source>
</evidence>
<evidence type="ECO:0000313" key="5">
    <source>
        <dbReference type="Proteomes" id="UP001431776"/>
    </source>
</evidence>
<keyword evidence="5" id="KW-1185">Reference proteome</keyword>
<evidence type="ECO:0000256" key="3">
    <source>
        <dbReference type="SAM" id="Phobius"/>
    </source>
</evidence>
<keyword evidence="3" id="KW-0812">Transmembrane</keyword>
<dbReference type="InterPro" id="IPR003784">
    <property type="entry name" value="BioY"/>
</dbReference>
<evidence type="ECO:0000256" key="1">
    <source>
        <dbReference type="ARBA" id="ARBA00010692"/>
    </source>
</evidence>
<name>A0AAW6TQY1_9BACT</name>
<keyword evidence="3" id="KW-1133">Transmembrane helix</keyword>
<gene>
    <name evidence="4" type="ORF">QJ522_03355</name>
</gene>
<keyword evidence="2" id="KW-1003">Cell membrane</keyword>
<sequence>MIAQLTVADLVRPGEKRVAWLYDGALVLGGSLLIALCTQIAVGFPVPWTGQTFAVLMVGALLGSRRGALSVLAYLLQGLAGLPVFSHGRAGLAVFFGPTGGYLIGFVLAAYIVGCLAERGWDRRPATTVLAMVLGNAVLYGCGLLWLACLVHLLGRPLGGVLTIGLYPFLPGEIVKIVLATALLPAGWTLIRHFGFAKTPPM</sequence>
<dbReference type="GO" id="GO:0005886">
    <property type="term" value="C:plasma membrane"/>
    <property type="evidence" value="ECO:0007669"/>
    <property type="project" value="UniProtKB-SubCell"/>
</dbReference>
<dbReference type="PANTHER" id="PTHR34295:SF1">
    <property type="entry name" value="BIOTIN TRANSPORTER BIOY"/>
    <property type="match status" value="1"/>
</dbReference>
<accession>A0AAW6TQY1</accession>
<keyword evidence="2 3" id="KW-0472">Membrane</keyword>
<reference evidence="4" key="1">
    <citation type="submission" date="2023-05" db="EMBL/GenBank/DDBJ databases">
        <title>Anaerotaeda fermentans gen. nov., sp. nov., a novel anaerobic planctomycete of the new family within the order Sedimentisphaerales isolated from Taman Peninsula, Russia.</title>
        <authorList>
            <person name="Khomyakova M.A."/>
            <person name="Merkel A.Y."/>
            <person name="Slobodkin A.I."/>
        </authorList>
    </citation>
    <scope>NUCLEOTIDE SEQUENCE</scope>
    <source>
        <strain evidence="4">M17dextr</strain>
    </source>
</reference>
<dbReference type="PIRSF" id="PIRSF016661">
    <property type="entry name" value="BioY"/>
    <property type="match status" value="1"/>
</dbReference>
<protein>
    <recommendedName>
        <fullName evidence="2">Biotin transporter</fullName>
    </recommendedName>
</protein>
<feature type="transmembrane region" description="Helical" evidence="3">
    <location>
        <begin position="129"/>
        <end position="154"/>
    </location>
</feature>
<dbReference type="Pfam" id="PF02632">
    <property type="entry name" value="BioY"/>
    <property type="match status" value="1"/>
</dbReference>
<dbReference type="RefSeq" id="WP_349243482.1">
    <property type="nucleotide sequence ID" value="NZ_JASCXX010000003.1"/>
</dbReference>
<dbReference type="AlphaFoldDB" id="A0AAW6TQY1"/>